<name>A0A9P1N7K0_9PELO</name>
<dbReference type="Pfam" id="PF00024">
    <property type="entry name" value="PAN_1"/>
    <property type="match status" value="2"/>
</dbReference>
<feature type="domain" description="Apple" evidence="2">
    <location>
        <begin position="183"/>
        <end position="274"/>
    </location>
</feature>
<organism evidence="3 4">
    <name type="scientific">Caenorhabditis angaria</name>
    <dbReference type="NCBI Taxonomy" id="860376"/>
    <lineage>
        <taxon>Eukaryota</taxon>
        <taxon>Metazoa</taxon>
        <taxon>Ecdysozoa</taxon>
        <taxon>Nematoda</taxon>
        <taxon>Chromadorea</taxon>
        <taxon>Rhabditida</taxon>
        <taxon>Rhabditina</taxon>
        <taxon>Rhabditomorpha</taxon>
        <taxon>Rhabditoidea</taxon>
        <taxon>Rhabditidae</taxon>
        <taxon>Peloderinae</taxon>
        <taxon>Caenorhabditis</taxon>
    </lineage>
</organism>
<comment type="caution">
    <text evidence="3">The sequence shown here is derived from an EMBL/GenBank/DDBJ whole genome shotgun (WGS) entry which is preliminary data.</text>
</comment>
<keyword evidence="1" id="KW-0732">Signal</keyword>
<sequence length="414" mass="47116">MLKNVVFFFILSIFTVIEVQSSLQCFNVHSSHAISNSDPVAELFHVTAGDCLNYCIYESAKKGDGCVSVVFHRKFNTCQLYGHDGTYNGAEVVYLEDHEFYIRSSWEGPCQDPIQPVRGYKQKPNFEIFAFPNSPIPSESEFENLLQQQLEEEENIYEFATTTVSSVPKSLATFKNPTHAYKCSKGETLQYFLVYSALLSTKQLPQRLNGVDRQSCLMYCNQNRNAIGENVPCYSLNYEPNEEICEMYGKQNREQKTWAQLEIGGQHVFADKFCVKAKRDCPLETLYPVYLQKQITSDVISHIPGLNSKVACLAECIDNRSCEAITYKTGMCVLHSVSPSKNEVVLSKGSEQTMVIENGCHTSSRLETTTTFTPSESSWEEWSLCQYGSKGRRMRVRQRECNDDCDEDLQMEEC</sequence>
<dbReference type="AlphaFoldDB" id="A0A9P1N7K0"/>
<dbReference type="OrthoDB" id="5850959at2759"/>
<reference evidence="3" key="1">
    <citation type="submission" date="2022-11" db="EMBL/GenBank/DDBJ databases">
        <authorList>
            <person name="Kikuchi T."/>
        </authorList>
    </citation>
    <scope>NUCLEOTIDE SEQUENCE</scope>
    <source>
        <strain evidence="3">PS1010</strain>
    </source>
</reference>
<feature type="chain" id="PRO_5040421846" description="Apple domain-containing protein" evidence="1">
    <location>
        <begin position="22"/>
        <end position="414"/>
    </location>
</feature>
<protein>
    <recommendedName>
        <fullName evidence="2">Apple domain-containing protein</fullName>
    </recommendedName>
</protein>
<evidence type="ECO:0000256" key="1">
    <source>
        <dbReference type="SAM" id="SignalP"/>
    </source>
</evidence>
<accession>A0A9P1N7K0</accession>
<dbReference type="SUPFAM" id="SSF57414">
    <property type="entry name" value="Hairpin loop containing domain-like"/>
    <property type="match status" value="1"/>
</dbReference>
<dbReference type="PROSITE" id="PS50948">
    <property type="entry name" value="PAN"/>
    <property type="match status" value="3"/>
</dbReference>
<feature type="domain" description="Apple" evidence="2">
    <location>
        <begin position="281"/>
        <end position="360"/>
    </location>
</feature>
<gene>
    <name evidence="3" type="ORF">CAMP_LOCUS16710</name>
</gene>
<feature type="signal peptide" evidence="1">
    <location>
        <begin position="1"/>
        <end position="21"/>
    </location>
</feature>
<dbReference type="Proteomes" id="UP001152747">
    <property type="component" value="Unassembled WGS sequence"/>
</dbReference>
<evidence type="ECO:0000313" key="3">
    <source>
        <dbReference type="EMBL" id="CAI5454073.1"/>
    </source>
</evidence>
<keyword evidence="4" id="KW-1185">Reference proteome</keyword>
<evidence type="ECO:0000259" key="2">
    <source>
        <dbReference type="PROSITE" id="PS50948"/>
    </source>
</evidence>
<feature type="domain" description="Apple" evidence="2">
    <location>
        <begin position="25"/>
        <end position="105"/>
    </location>
</feature>
<dbReference type="InterPro" id="IPR003609">
    <property type="entry name" value="Pan_app"/>
</dbReference>
<proteinExistence type="predicted"/>
<dbReference type="EMBL" id="CANHGI010000006">
    <property type="protein sequence ID" value="CAI5454073.1"/>
    <property type="molecule type" value="Genomic_DNA"/>
</dbReference>
<evidence type="ECO:0000313" key="4">
    <source>
        <dbReference type="Proteomes" id="UP001152747"/>
    </source>
</evidence>